<evidence type="ECO:0000256" key="6">
    <source>
        <dbReference type="SAM" id="Phobius"/>
    </source>
</evidence>
<dbReference type="Proteomes" id="UP000249091">
    <property type="component" value="Chromosome 1"/>
</dbReference>
<keyword evidence="4 6" id="KW-1133">Transmembrane helix</keyword>
<comment type="subcellular location">
    <subcellularLocation>
        <location evidence="1">Cell membrane</location>
        <topology evidence="1">Multi-pass membrane protein</topology>
    </subcellularLocation>
</comment>
<protein>
    <submittedName>
        <fullName evidence="7">ABC transporter permease</fullName>
    </submittedName>
</protein>
<evidence type="ECO:0000256" key="5">
    <source>
        <dbReference type="ARBA" id="ARBA00023136"/>
    </source>
</evidence>
<feature type="transmembrane region" description="Helical" evidence="6">
    <location>
        <begin position="283"/>
        <end position="301"/>
    </location>
</feature>
<feature type="transmembrane region" description="Helical" evidence="6">
    <location>
        <begin position="73"/>
        <end position="93"/>
    </location>
</feature>
<feature type="transmembrane region" description="Helical" evidence="6">
    <location>
        <begin position="332"/>
        <end position="351"/>
    </location>
</feature>
<accession>A0A2X4U7L6</accession>
<evidence type="ECO:0000256" key="1">
    <source>
        <dbReference type="ARBA" id="ARBA00004651"/>
    </source>
</evidence>
<proteinExistence type="predicted"/>
<feature type="transmembrane region" description="Helical" evidence="6">
    <location>
        <begin position="129"/>
        <end position="151"/>
    </location>
</feature>
<dbReference type="InterPro" id="IPR001851">
    <property type="entry name" value="ABC_transp_permease"/>
</dbReference>
<gene>
    <name evidence="7" type="ORF">NCTC10994_01507</name>
</gene>
<sequence length="359" mass="36424">MSTDVLSPPTAAPTPDPATSSRLRGLLTTVGIPFLAVVVGLAVGAVLIVLAGGNPGQAYATMLNAALGGDTQLGRLLTGMTPLVLMGLGYAIAYRTGFITIGAQGHYDVGAITAAAVVLSIPLGTSWVAIPVVAVTAAAAGACIGGIAGVLKSRLGVNEIISSLMLNYLVFYALAWAVRKPLANPNGFTPESERIPDWAALATIPGTRIHIGVFVAVAAVPLVWWLMRSTRFGFSSQIVGESPSVAAANGISVARTIVTSALVSGALGGIAGAIMLLGSEFRLSLAVSSGIGFTAIVVALLGRRNPFGIVLAAALVSGLTLGSQAVQRTQEIPASIGTVVQAVMILTVLLANRIVERAR</sequence>
<dbReference type="RefSeq" id="WP_072699863.1">
    <property type="nucleotide sequence ID" value="NZ_JAFBBL010000001.1"/>
</dbReference>
<dbReference type="CDD" id="cd06580">
    <property type="entry name" value="TM_PBP1_transp_TpRbsC_like"/>
    <property type="match status" value="1"/>
</dbReference>
<keyword evidence="8" id="KW-1185">Reference proteome</keyword>
<feature type="transmembrane region" description="Helical" evidence="6">
    <location>
        <begin position="198"/>
        <end position="227"/>
    </location>
</feature>
<dbReference type="Pfam" id="PF02653">
    <property type="entry name" value="BPD_transp_2"/>
    <property type="match status" value="1"/>
</dbReference>
<evidence type="ECO:0000256" key="2">
    <source>
        <dbReference type="ARBA" id="ARBA00022475"/>
    </source>
</evidence>
<feature type="transmembrane region" description="Helical" evidence="6">
    <location>
        <begin position="30"/>
        <end position="53"/>
    </location>
</feature>
<dbReference type="GO" id="GO:0005886">
    <property type="term" value="C:plasma membrane"/>
    <property type="evidence" value="ECO:0007669"/>
    <property type="project" value="UniProtKB-SubCell"/>
</dbReference>
<feature type="transmembrane region" description="Helical" evidence="6">
    <location>
        <begin position="308"/>
        <end position="326"/>
    </location>
</feature>
<evidence type="ECO:0000313" key="8">
    <source>
        <dbReference type="Proteomes" id="UP000249091"/>
    </source>
</evidence>
<keyword evidence="2" id="KW-1003">Cell membrane</keyword>
<dbReference type="AlphaFoldDB" id="A0A2X4U7L6"/>
<evidence type="ECO:0000313" key="7">
    <source>
        <dbReference type="EMBL" id="SQI30352.1"/>
    </source>
</evidence>
<dbReference type="PANTHER" id="PTHR47089:SF1">
    <property type="entry name" value="GUANOSINE ABC TRANSPORTER PERMEASE PROTEIN NUPP"/>
    <property type="match status" value="1"/>
</dbReference>
<feature type="transmembrane region" description="Helical" evidence="6">
    <location>
        <begin position="257"/>
        <end position="277"/>
    </location>
</feature>
<name>A0A2X4U7L6_9NOCA</name>
<feature type="transmembrane region" description="Helical" evidence="6">
    <location>
        <begin position="105"/>
        <end position="123"/>
    </location>
</feature>
<dbReference type="KEGG" id="rcr:NCTC10994_01507"/>
<organism evidence="7 8">
    <name type="scientific">Rhodococcus coprophilus</name>
    <dbReference type="NCBI Taxonomy" id="38310"/>
    <lineage>
        <taxon>Bacteria</taxon>
        <taxon>Bacillati</taxon>
        <taxon>Actinomycetota</taxon>
        <taxon>Actinomycetes</taxon>
        <taxon>Mycobacteriales</taxon>
        <taxon>Nocardiaceae</taxon>
        <taxon>Rhodococcus</taxon>
    </lineage>
</organism>
<dbReference type="GO" id="GO:0022857">
    <property type="term" value="F:transmembrane transporter activity"/>
    <property type="evidence" value="ECO:0007669"/>
    <property type="project" value="InterPro"/>
</dbReference>
<evidence type="ECO:0000256" key="3">
    <source>
        <dbReference type="ARBA" id="ARBA00022692"/>
    </source>
</evidence>
<reference evidence="7 8" key="1">
    <citation type="submission" date="2018-06" db="EMBL/GenBank/DDBJ databases">
        <authorList>
            <consortium name="Pathogen Informatics"/>
            <person name="Doyle S."/>
        </authorList>
    </citation>
    <scope>NUCLEOTIDE SEQUENCE [LARGE SCALE GENOMIC DNA]</scope>
    <source>
        <strain evidence="7 8">NCTC10994</strain>
    </source>
</reference>
<feature type="transmembrane region" description="Helical" evidence="6">
    <location>
        <begin position="160"/>
        <end position="178"/>
    </location>
</feature>
<evidence type="ECO:0000256" key="4">
    <source>
        <dbReference type="ARBA" id="ARBA00022989"/>
    </source>
</evidence>
<dbReference type="PANTHER" id="PTHR47089">
    <property type="entry name" value="ABC TRANSPORTER, PERMEASE PROTEIN"/>
    <property type="match status" value="1"/>
</dbReference>
<dbReference type="STRING" id="1219011.GCA_001895045_01890"/>
<keyword evidence="3 6" id="KW-0812">Transmembrane</keyword>
<keyword evidence="5 6" id="KW-0472">Membrane</keyword>
<dbReference type="EMBL" id="LS483468">
    <property type="protein sequence ID" value="SQI30352.1"/>
    <property type="molecule type" value="Genomic_DNA"/>
</dbReference>